<evidence type="ECO:0000313" key="7">
    <source>
        <dbReference type="EMBL" id="KAH7957555.1"/>
    </source>
</evidence>
<evidence type="ECO:0000256" key="4">
    <source>
        <dbReference type="ARBA" id="ARBA00023136"/>
    </source>
</evidence>
<feature type="transmembrane region" description="Helical" evidence="6">
    <location>
        <begin position="464"/>
        <end position="481"/>
    </location>
</feature>
<dbReference type="VEuPathDB" id="VectorBase:RSAN_050565"/>
<dbReference type="GO" id="GO:0016020">
    <property type="term" value="C:membrane"/>
    <property type="evidence" value="ECO:0007669"/>
    <property type="project" value="UniProtKB-SubCell"/>
</dbReference>
<evidence type="ECO:0000256" key="1">
    <source>
        <dbReference type="ARBA" id="ARBA00004141"/>
    </source>
</evidence>
<proteinExistence type="predicted"/>
<dbReference type="AlphaFoldDB" id="A0A9D4PXB7"/>
<feature type="transmembrane region" description="Helical" evidence="6">
    <location>
        <begin position="202"/>
        <end position="225"/>
    </location>
</feature>
<evidence type="ECO:0000313" key="8">
    <source>
        <dbReference type="Proteomes" id="UP000821837"/>
    </source>
</evidence>
<gene>
    <name evidence="7" type="ORF">HPB52_020051</name>
</gene>
<feature type="transmembrane region" description="Helical" evidence="6">
    <location>
        <begin position="493"/>
        <end position="516"/>
    </location>
</feature>
<dbReference type="OrthoDB" id="2261376at2759"/>
<dbReference type="OMA" id="HESIGHN"/>
<reference evidence="7" key="2">
    <citation type="submission" date="2021-09" db="EMBL/GenBank/DDBJ databases">
        <authorList>
            <person name="Jia N."/>
            <person name="Wang J."/>
            <person name="Shi W."/>
            <person name="Du L."/>
            <person name="Sun Y."/>
            <person name="Zhan W."/>
            <person name="Jiang J."/>
            <person name="Wang Q."/>
            <person name="Zhang B."/>
            <person name="Ji P."/>
            <person name="Sakyi L.B."/>
            <person name="Cui X."/>
            <person name="Yuan T."/>
            <person name="Jiang B."/>
            <person name="Yang W."/>
            <person name="Lam T.T.-Y."/>
            <person name="Chang Q."/>
            <person name="Ding S."/>
            <person name="Wang X."/>
            <person name="Zhu J."/>
            <person name="Ruan X."/>
            <person name="Zhao L."/>
            <person name="Wei J."/>
            <person name="Que T."/>
            <person name="Du C."/>
            <person name="Cheng J."/>
            <person name="Dai P."/>
            <person name="Han X."/>
            <person name="Huang E."/>
            <person name="Gao Y."/>
            <person name="Liu J."/>
            <person name="Shao H."/>
            <person name="Ye R."/>
            <person name="Li L."/>
            <person name="Wei W."/>
            <person name="Wang X."/>
            <person name="Wang C."/>
            <person name="Huo Q."/>
            <person name="Li W."/>
            <person name="Guo W."/>
            <person name="Chen H."/>
            <person name="Chen S."/>
            <person name="Zhou L."/>
            <person name="Zhou L."/>
            <person name="Ni X."/>
            <person name="Tian J."/>
            <person name="Zhou Y."/>
            <person name="Sheng Y."/>
            <person name="Liu T."/>
            <person name="Pan Y."/>
            <person name="Xia L."/>
            <person name="Li J."/>
            <person name="Zhao F."/>
            <person name="Cao W."/>
        </authorList>
    </citation>
    <scope>NUCLEOTIDE SEQUENCE</scope>
    <source>
        <strain evidence="7">Rsan-2018</strain>
        <tissue evidence="7">Larvae</tissue>
    </source>
</reference>
<feature type="transmembrane region" description="Helical" evidence="6">
    <location>
        <begin position="170"/>
        <end position="190"/>
    </location>
</feature>
<dbReference type="Proteomes" id="UP000821837">
    <property type="component" value="Unassembled WGS sequence"/>
</dbReference>
<feature type="region of interest" description="Disordered" evidence="5">
    <location>
        <begin position="595"/>
        <end position="651"/>
    </location>
</feature>
<dbReference type="GO" id="GO:0022857">
    <property type="term" value="F:transmembrane transporter activity"/>
    <property type="evidence" value="ECO:0007669"/>
    <property type="project" value="InterPro"/>
</dbReference>
<feature type="transmembrane region" description="Helical" evidence="6">
    <location>
        <begin position="404"/>
        <end position="424"/>
    </location>
</feature>
<feature type="compositionally biased region" description="Basic and acidic residues" evidence="5">
    <location>
        <begin position="570"/>
        <end position="579"/>
    </location>
</feature>
<protein>
    <recommendedName>
        <fullName evidence="9">Organic cation/carnitine transporter</fullName>
    </recommendedName>
</protein>
<evidence type="ECO:0000256" key="5">
    <source>
        <dbReference type="SAM" id="MobiDB-lite"/>
    </source>
</evidence>
<feature type="region of interest" description="Disordered" evidence="5">
    <location>
        <begin position="570"/>
        <end position="589"/>
    </location>
</feature>
<dbReference type="InterPro" id="IPR005828">
    <property type="entry name" value="MFS_sugar_transport-like"/>
</dbReference>
<dbReference type="EMBL" id="JABSTV010001250">
    <property type="protein sequence ID" value="KAH7957555.1"/>
    <property type="molecule type" value="Genomic_DNA"/>
</dbReference>
<comment type="subcellular location">
    <subcellularLocation>
        <location evidence="1">Membrane</location>
        <topology evidence="1">Multi-pass membrane protein</topology>
    </subcellularLocation>
</comment>
<dbReference type="Gene3D" id="1.20.1250.20">
    <property type="entry name" value="MFS general substrate transporter like domains"/>
    <property type="match status" value="1"/>
</dbReference>
<organism evidence="7 8">
    <name type="scientific">Rhipicephalus sanguineus</name>
    <name type="common">Brown dog tick</name>
    <name type="synonym">Ixodes sanguineus</name>
    <dbReference type="NCBI Taxonomy" id="34632"/>
    <lineage>
        <taxon>Eukaryota</taxon>
        <taxon>Metazoa</taxon>
        <taxon>Ecdysozoa</taxon>
        <taxon>Arthropoda</taxon>
        <taxon>Chelicerata</taxon>
        <taxon>Arachnida</taxon>
        <taxon>Acari</taxon>
        <taxon>Parasitiformes</taxon>
        <taxon>Ixodida</taxon>
        <taxon>Ixodoidea</taxon>
        <taxon>Ixodidae</taxon>
        <taxon>Rhipicephalinae</taxon>
        <taxon>Rhipicephalus</taxon>
        <taxon>Rhipicephalus</taxon>
    </lineage>
</organism>
<evidence type="ECO:0008006" key="9">
    <source>
        <dbReference type="Google" id="ProtNLM"/>
    </source>
</evidence>
<evidence type="ECO:0000256" key="6">
    <source>
        <dbReference type="SAM" id="Phobius"/>
    </source>
</evidence>
<feature type="transmembrane region" description="Helical" evidence="6">
    <location>
        <begin position="376"/>
        <end position="398"/>
    </location>
</feature>
<keyword evidence="4 6" id="KW-0472">Membrane</keyword>
<keyword evidence="3 6" id="KW-1133">Transmembrane helix</keyword>
<reference evidence="7" key="1">
    <citation type="journal article" date="2020" name="Cell">
        <title>Large-Scale Comparative Analyses of Tick Genomes Elucidate Their Genetic Diversity and Vector Capacities.</title>
        <authorList>
            <consortium name="Tick Genome and Microbiome Consortium (TIGMIC)"/>
            <person name="Jia N."/>
            <person name="Wang J."/>
            <person name="Shi W."/>
            <person name="Du L."/>
            <person name="Sun Y."/>
            <person name="Zhan W."/>
            <person name="Jiang J.F."/>
            <person name="Wang Q."/>
            <person name="Zhang B."/>
            <person name="Ji P."/>
            <person name="Bell-Sakyi L."/>
            <person name="Cui X.M."/>
            <person name="Yuan T.T."/>
            <person name="Jiang B.G."/>
            <person name="Yang W.F."/>
            <person name="Lam T.T."/>
            <person name="Chang Q.C."/>
            <person name="Ding S.J."/>
            <person name="Wang X.J."/>
            <person name="Zhu J.G."/>
            <person name="Ruan X.D."/>
            <person name="Zhao L."/>
            <person name="Wei J.T."/>
            <person name="Ye R.Z."/>
            <person name="Que T.C."/>
            <person name="Du C.H."/>
            <person name="Zhou Y.H."/>
            <person name="Cheng J.X."/>
            <person name="Dai P.F."/>
            <person name="Guo W.B."/>
            <person name="Han X.H."/>
            <person name="Huang E.J."/>
            <person name="Li L.F."/>
            <person name="Wei W."/>
            <person name="Gao Y.C."/>
            <person name="Liu J.Z."/>
            <person name="Shao H.Z."/>
            <person name="Wang X."/>
            <person name="Wang C.C."/>
            <person name="Yang T.C."/>
            <person name="Huo Q.B."/>
            <person name="Li W."/>
            <person name="Chen H.Y."/>
            <person name="Chen S.E."/>
            <person name="Zhou L.G."/>
            <person name="Ni X.B."/>
            <person name="Tian J.H."/>
            <person name="Sheng Y."/>
            <person name="Liu T."/>
            <person name="Pan Y.S."/>
            <person name="Xia L.Y."/>
            <person name="Li J."/>
            <person name="Zhao F."/>
            <person name="Cao W.C."/>
        </authorList>
    </citation>
    <scope>NUCLEOTIDE SEQUENCE</scope>
    <source>
        <strain evidence="7">Rsan-2018</strain>
    </source>
</reference>
<dbReference type="PANTHER" id="PTHR24064">
    <property type="entry name" value="SOLUTE CARRIER FAMILY 22 MEMBER"/>
    <property type="match status" value="1"/>
</dbReference>
<sequence>MELFSPQRLARCDLRTSESFDCQEGFGYGVFQKRLFVLLILAAFSLICQTSIVTLVFSDVDHWCKRPRGFNISAAEWKNIAIPLEADGRLSQCRVYERCMPPVHLNLPNRQRMDSAMQAQPDWWFNECLNATPEAANDTREISCKEWEYDVTVADSTVVSTWDLVCHRRLIRIAVVALQYAGAVLFLVTSGMYADSLSRRSCLVASAAALLTTTVCTFLATTYYLYALARFLAGGITAVNEVFSVVIPFEVTTHVHRPQQVILWHLVGVLLAEFWEILIRGVPMFWSLKQLVFLAPTALLLPVSFTAPESPRWLVAKGRLREAETVMMQAAEDNGFPFQCTAALMDKLREQVKSRTCSPTASDKEILDSNSLRRRALAMFFAYFSMTFSYYVAVFATAPIPEAWIPYGVVAATLLACGAMHVLLTDIALVTVMNTCFVVIAVVDCLLSAAAGAGVAMVRNILSVLSRGVSLAMLIHILVFVMELFPSAVRSGALCWVFASGRVGAVFASVTFVLQLDGREDVAFAVAALLLFVSLLVIRVLPRATMVEQAKEAKIGACSRWTTMKHMRRTLEQPTDHKTKSGSNDLPQCRQSFASNAASTGSSKDRKSRKSLASNTDSSRKPRRHDQKFSQKLGLPKSVPMSMTQADADIG</sequence>
<evidence type="ECO:0000256" key="2">
    <source>
        <dbReference type="ARBA" id="ARBA00022692"/>
    </source>
</evidence>
<dbReference type="Pfam" id="PF00083">
    <property type="entry name" value="Sugar_tr"/>
    <property type="match status" value="1"/>
</dbReference>
<keyword evidence="2 6" id="KW-0812">Transmembrane</keyword>
<feature type="transmembrane region" description="Helical" evidence="6">
    <location>
        <begin position="35"/>
        <end position="57"/>
    </location>
</feature>
<accession>A0A9D4PXB7</accession>
<feature type="transmembrane region" description="Helical" evidence="6">
    <location>
        <begin position="436"/>
        <end position="458"/>
    </location>
</feature>
<evidence type="ECO:0000256" key="3">
    <source>
        <dbReference type="ARBA" id="ARBA00022989"/>
    </source>
</evidence>
<dbReference type="InterPro" id="IPR036259">
    <property type="entry name" value="MFS_trans_sf"/>
</dbReference>
<feature type="transmembrane region" description="Helical" evidence="6">
    <location>
        <begin position="522"/>
        <end position="541"/>
    </location>
</feature>
<dbReference type="SUPFAM" id="SSF103473">
    <property type="entry name" value="MFS general substrate transporter"/>
    <property type="match status" value="1"/>
</dbReference>
<keyword evidence="8" id="KW-1185">Reference proteome</keyword>
<comment type="caution">
    <text evidence="7">The sequence shown here is derived from an EMBL/GenBank/DDBJ whole genome shotgun (WGS) entry which is preliminary data.</text>
</comment>
<name>A0A9D4PXB7_RHISA</name>